<protein>
    <submittedName>
        <fullName evidence="1">Uncharacterized protein</fullName>
    </submittedName>
</protein>
<keyword evidence="2" id="KW-1185">Reference proteome</keyword>
<accession>A0A6V8PB49</accession>
<sequence length="62" mass="7092">MEKKSAPFEAGCRFIYKRIAHAPRRPTWHENYVIFKGGVTEQAMEYAGTKGSLCVDEEDLNN</sequence>
<dbReference type="RefSeq" id="WP_219855767.1">
    <property type="nucleotide sequence ID" value="NZ_BLRY01000466.1"/>
</dbReference>
<reference evidence="1 2" key="1">
    <citation type="journal article" date="2020" name="Front. Microbiol.">
        <title>Single-cell genomics of novel Actinobacteria with the Wood-Ljungdahl pathway discovered in a serpentinizing system.</title>
        <authorList>
            <person name="Merino N."/>
            <person name="Kawai M."/>
            <person name="Boyd E.S."/>
            <person name="Colman D.R."/>
            <person name="McGlynn S.E."/>
            <person name="Nealson K.H."/>
            <person name="Kurokawa K."/>
            <person name="Hongoh Y."/>
        </authorList>
    </citation>
    <scope>NUCLEOTIDE SEQUENCE [LARGE SCALE GENOMIC DNA]</scope>
    <source>
        <strain evidence="1 2">S33</strain>
    </source>
</reference>
<dbReference type="EMBL" id="BLRY01000466">
    <property type="protein sequence ID" value="GFP28864.1"/>
    <property type="molecule type" value="Genomic_DNA"/>
</dbReference>
<evidence type="ECO:0000313" key="1">
    <source>
        <dbReference type="EMBL" id="GFP28864.1"/>
    </source>
</evidence>
<dbReference type="AlphaFoldDB" id="A0A6V8PB49"/>
<proteinExistence type="predicted"/>
<gene>
    <name evidence="1" type="ORF">HKBW3S33_02280</name>
</gene>
<comment type="caution">
    <text evidence="1">The sequence shown here is derived from an EMBL/GenBank/DDBJ whole genome shotgun (WGS) entry which is preliminary data.</text>
</comment>
<organism evidence="1 2">
    <name type="scientific">Candidatus Hakubella thermalkaliphila</name>
    <dbReference type="NCBI Taxonomy" id="2754717"/>
    <lineage>
        <taxon>Bacteria</taxon>
        <taxon>Bacillati</taxon>
        <taxon>Actinomycetota</taxon>
        <taxon>Actinomycetota incertae sedis</taxon>
        <taxon>Candidatus Hakubellales</taxon>
        <taxon>Candidatus Hakubellaceae</taxon>
        <taxon>Candidatus Hakubella</taxon>
    </lineage>
</organism>
<name>A0A6V8PB49_9ACTN</name>
<dbReference type="Proteomes" id="UP000591948">
    <property type="component" value="Unassembled WGS sequence"/>
</dbReference>
<evidence type="ECO:0000313" key="2">
    <source>
        <dbReference type="Proteomes" id="UP000591948"/>
    </source>
</evidence>
<feature type="non-terminal residue" evidence="1">
    <location>
        <position position="62"/>
    </location>
</feature>